<evidence type="ECO:0000256" key="1">
    <source>
        <dbReference type="SAM" id="MobiDB-lite"/>
    </source>
</evidence>
<feature type="compositionally biased region" description="Pro residues" evidence="1">
    <location>
        <begin position="213"/>
        <end position="228"/>
    </location>
</feature>
<comment type="caution">
    <text evidence="2">The sequence shown here is derived from an EMBL/GenBank/DDBJ whole genome shotgun (WGS) entry which is preliminary data.</text>
</comment>
<dbReference type="RefSeq" id="XP_045257440.1">
    <property type="nucleotide sequence ID" value="XM_045415071.1"/>
</dbReference>
<accession>A0A8H4C6P5</accession>
<feature type="region of interest" description="Disordered" evidence="1">
    <location>
        <begin position="353"/>
        <end position="477"/>
    </location>
</feature>
<feature type="compositionally biased region" description="Pro residues" evidence="1">
    <location>
        <begin position="405"/>
        <end position="423"/>
    </location>
</feature>
<evidence type="ECO:0000313" key="2">
    <source>
        <dbReference type="EMBL" id="KAF3798280.1"/>
    </source>
</evidence>
<dbReference type="AlphaFoldDB" id="A0A8H4C6P5"/>
<dbReference type="GeneID" id="69022364"/>
<feature type="compositionally biased region" description="Pro residues" evidence="1">
    <location>
        <begin position="251"/>
        <end position="265"/>
    </location>
</feature>
<feature type="region of interest" description="Disordered" evidence="1">
    <location>
        <begin position="544"/>
        <end position="566"/>
    </location>
</feature>
<dbReference type="Proteomes" id="UP000613401">
    <property type="component" value="Unassembled WGS sequence"/>
</dbReference>
<keyword evidence="3" id="KW-1185">Reference proteome</keyword>
<organism evidence="2 3">
    <name type="scientific">Colletotrichum gloeosporioides</name>
    <name type="common">Anthracnose fungus</name>
    <name type="synonym">Glomerella cingulata</name>
    <dbReference type="NCBI Taxonomy" id="474922"/>
    <lineage>
        <taxon>Eukaryota</taxon>
        <taxon>Fungi</taxon>
        <taxon>Dikarya</taxon>
        <taxon>Ascomycota</taxon>
        <taxon>Pezizomycotina</taxon>
        <taxon>Sordariomycetes</taxon>
        <taxon>Hypocreomycetidae</taxon>
        <taxon>Glomerellales</taxon>
        <taxon>Glomerellaceae</taxon>
        <taxon>Colletotrichum</taxon>
        <taxon>Colletotrichum gloeosporioides species complex</taxon>
    </lineage>
</organism>
<reference evidence="2" key="2">
    <citation type="submission" date="2020-03" db="EMBL/GenBank/DDBJ databases">
        <authorList>
            <person name="Fu F.-F."/>
            <person name="Chen J."/>
        </authorList>
    </citation>
    <scope>NUCLEOTIDE SEQUENCE</scope>
    <source>
        <strain evidence="2">Lc1</strain>
    </source>
</reference>
<feature type="compositionally biased region" description="Basic and acidic residues" evidence="1">
    <location>
        <begin position="353"/>
        <end position="369"/>
    </location>
</feature>
<dbReference type="EMBL" id="WVTB01000099">
    <property type="protein sequence ID" value="KAF3798280.1"/>
    <property type="molecule type" value="Genomic_DNA"/>
</dbReference>
<protein>
    <submittedName>
        <fullName evidence="2">Uncharacterized protein</fullName>
    </submittedName>
</protein>
<proteinExistence type="predicted"/>
<evidence type="ECO:0000313" key="3">
    <source>
        <dbReference type="Proteomes" id="UP000613401"/>
    </source>
</evidence>
<sequence>MADDGPPPPPNFIDTFPYRRTPTTANVRHYVQSTVVPAHDAQPADASRASALLLTNLQAEHRLLGSELRDAGVMRPADALAARNLRGLIELWPNGIWVPYNLIPPGNLPGSLLKEMLAFSRTVAARYGAPWLPHLWDTAPRAHPAGVLRQQMAGNAFITRQVIRAARASFFDAPPPPPLPPAPPFAAPLPFAQELAGRLNQRRQVLDAAAAGPPRPPPLPPAPAPAAPVPFARELAGRLNQRRQALDRGPPRPPPLPPAPIPAGPLPFAAQLAARLEEIRRRRQQDDEFRGILQAALDDEIERLGRLGLDDDFAEDEDILANINNRLAGERVEGDIPPFDFDEDEVLQGIFREQAEAWRPEQRQRERSMIPEADSSDVDEPEQELRGGNPLSDMDEPGVLDWGNDPPPAQSPSPDYDPPPVPPAADDDDFRFSSPSPPRSDPPNNDDRDHPDELGLSGSDLEDVAVPLPRRRARPQPYVSVEAAVDQVSRGAASSTSRRLGRAANFFTPAQRAAVTREAERATRAMLERFAAENAAAAAAVIDISDDSSMESERQIESESEDELAG</sequence>
<name>A0A8H4C6P5_COLGL</name>
<feature type="region of interest" description="Disordered" evidence="1">
    <location>
        <begin position="245"/>
        <end position="266"/>
    </location>
</feature>
<dbReference type="PRINTS" id="PR01217">
    <property type="entry name" value="PRICHEXTENSN"/>
</dbReference>
<gene>
    <name evidence="2" type="ORF">GCG54_00015259</name>
</gene>
<reference evidence="2" key="1">
    <citation type="journal article" date="2020" name="Phytopathology">
        <title>Genome sequence and comparative analysis of Colletotrichum gloeosporioides isolated from Liriodendron leaves.</title>
        <authorList>
            <person name="Fu F.F."/>
            <person name="Hao Z."/>
            <person name="Wang P."/>
            <person name="Lu Y."/>
            <person name="Xue L.J."/>
            <person name="Wei G."/>
            <person name="Tian Y."/>
            <person name="Baishi H."/>
            <person name="Xu H."/>
            <person name="Shi J."/>
            <person name="Cheng T."/>
            <person name="Wang G."/>
            <person name="Yi Y."/>
            <person name="Chen J."/>
        </authorList>
    </citation>
    <scope>NUCLEOTIDE SEQUENCE</scope>
    <source>
        <strain evidence="2">Lc1</strain>
    </source>
</reference>
<feature type="region of interest" description="Disordered" evidence="1">
    <location>
        <begin position="209"/>
        <end position="228"/>
    </location>
</feature>